<protein>
    <recommendedName>
        <fullName evidence="3">Secreted protein</fullName>
    </recommendedName>
</protein>
<gene>
    <name evidence="1" type="ORF">LITE_LOCUS45969</name>
</gene>
<evidence type="ECO:0000313" key="2">
    <source>
        <dbReference type="Proteomes" id="UP001154282"/>
    </source>
</evidence>
<organism evidence="1 2">
    <name type="scientific">Linum tenue</name>
    <dbReference type="NCBI Taxonomy" id="586396"/>
    <lineage>
        <taxon>Eukaryota</taxon>
        <taxon>Viridiplantae</taxon>
        <taxon>Streptophyta</taxon>
        <taxon>Embryophyta</taxon>
        <taxon>Tracheophyta</taxon>
        <taxon>Spermatophyta</taxon>
        <taxon>Magnoliopsida</taxon>
        <taxon>eudicotyledons</taxon>
        <taxon>Gunneridae</taxon>
        <taxon>Pentapetalae</taxon>
        <taxon>rosids</taxon>
        <taxon>fabids</taxon>
        <taxon>Malpighiales</taxon>
        <taxon>Linaceae</taxon>
        <taxon>Linum</taxon>
    </lineage>
</organism>
<dbReference type="AlphaFoldDB" id="A0AAV0R1S8"/>
<evidence type="ECO:0000313" key="1">
    <source>
        <dbReference type="EMBL" id="CAI0551438.1"/>
    </source>
</evidence>
<dbReference type="Proteomes" id="UP001154282">
    <property type="component" value="Unassembled WGS sequence"/>
</dbReference>
<comment type="caution">
    <text evidence="1">The sequence shown here is derived from an EMBL/GenBank/DDBJ whole genome shotgun (WGS) entry which is preliminary data.</text>
</comment>
<dbReference type="EMBL" id="CAMGYJ010000010">
    <property type="protein sequence ID" value="CAI0551438.1"/>
    <property type="molecule type" value="Genomic_DNA"/>
</dbReference>
<name>A0AAV0R1S8_9ROSI</name>
<keyword evidence="2" id="KW-1185">Reference proteome</keyword>
<evidence type="ECO:0008006" key="3">
    <source>
        <dbReference type="Google" id="ProtNLM"/>
    </source>
</evidence>
<accession>A0AAV0R1S8</accession>
<sequence>MRSISLAIDILNCWISPSSLVEVTTSAVVSATVAAGAAWLGTSESCSSVRGSCGLGGGRTTAGVSTEGRGPAVAGSFGPDVVTSRGAGGELFGGCGTEVSATSGIDELTTAGAGGESHTIVSSSTAVVLALESLLTSWEQRHRRQKPPRKTRFSLLPFTVARRGHRKWSSTIPEKESIILAA</sequence>
<proteinExistence type="predicted"/>
<reference evidence="1" key="1">
    <citation type="submission" date="2022-08" db="EMBL/GenBank/DDBJ databases">
        <authorList>
            <person name="Gutierrez-Valencia J."/>
        </authorList>
    </citation>
    <scope>NUCLEOTIDE SEQUENCE</scope>
</reference>